<evidence type="ECO:0000313" key="2">
    <source>
        <dbReference type="Proteomes" id="UP001154329"/>
    </source>
</evidence>
<reference evidence="1" key="2">
    <citation type="submission" date="2022-10" db="EMBL/GenBank/DDBJ databases">
        <authorList>
            <consortium name="ENA_rothamsted_submissions"/>
            <consortium name="culmorum"/>
            <person name="King R."/>
        </authorList>
    </citation>
    <scope>NUCLEOTIDE SEQUENCE</scope>
</reference>
<sequence length="108" mass="12778">MEFEAYVNNTLITKNYEDETLKAMTEDEKKHMVQVVLAYYDEVMGLQLDEVKTPEEFCKEEWPEVLKSQTDPSPTQSSPDRDFSLDIINFKQMNFLKIIMRKTNTKML</sequence>
<reference evidence="1" key="1">
    <citation type="submission" date="2022-02" db="EMBL/GenBank/DDBJ databases">
        <authorList>
            <person name="King R."/>
        </authorList>
    </citation>
    <scope>NUCLEOTIDE SEQUENCE</scope>
</reference>
<keyword evidence="2" id="KW-1185">Reference proteome</keyword>
<gene>
    <name evidence="1" type="ORF">APHIGO_LOCUS7778</name>
</gene>
<name>A0A9P0J635_APHGO</name>
<dbReference type="Proteomes" id="UP001154329">
    <property type="component" value="Chromosome 3"/>
</dbReference>
<proteinExistence type="predicted"/>
<protein>
    <submittedName>
        <fullName evidence="1">Uncharacterized protein</fullName>
    </submittedName>
</protein>
<organism evidence="1 2">
    <name type="scientific">Aphis gossypii</name>
    <name type="common">Cotton aphid</name>
    <dbReference type="NCBI Taxonomy" id="80765"/>
    <lineage>
        <taxon>Eukaryota</taxon>
        <taxon>Metazoa</taxon>
        <taxon>Ecdysozoa</taxon>
        <taxon>Arthropoda</taxon>
        <taxon>Hexapoda</taxon>
        <taxon>Insecta</taxon>
        <taxon>Pterygota</taxon>
        <taxon>Neoptera</taxon>
        <taxon>Paraneoptera</taxon>
        <taxon>Hemiptera</taxon>
        <taxon>Sternorrhyncha</taxon>
        <taxon>Aphidomorpha</taxon>
        <taxon>Aphidoidea</taxon>
        <taxon>Aphididae</taxon>
        <taxon>Aphidini</taxon>
        <taxon>Aphis</taxon>
        <taxon>Aphis</taxon>
    </lineage>
</organism>
<accession>A0A9P0J635</accession>
<dbReference type="EMBL" id="OU899036">
    <property type="protein sequence ID" value="CAH1730973.1"/>
    <property type="molecule type" value="Genomic_DNA"/>
</dbReference>
<dbReference type="AlphaFoldDB" id="A0A9P0J635"/>
<evidence type="ECO:0000313" key="1">
    <source>
        <dbReference type="EMBL" id="CAH1730973.1"/>
    </source>
</evidence>